<dbReference type="Pfam" id="PF13695">
    <property type="entry name" value="Zn_ribbon_3CxxC"/>
    <property type="match status" value="1"/>
</dbReference>
<evidence type="ECO:0000256" key="6">
    <source>
        <dbReference type="ARBA" id="ARBA00022989"/>
    </source>
</evidence>
<accession>A0AAD5A4H0</accession>
<dbReference type="InterPro" id="IPR027377">
    <property type="entry name" value="ZAR1/RTP1-5-like_Znf-3CxxC"/>
</dbReference>
<evidence type="ECO:0000259" key="8">
    <source>
        <dbReference type="SMART" id="SM01328"/>
    </source>
</evidence>
<dbReference type="GO" id="GO:0051205">
    <property type="term" value="P:protein insertion into membrane"/>
    <property type="evidence" value="ECO:0007669"/>
    <property type="project" value="TreeGrafter"/>
</dbReference>
<feature type="domain" description="3CxxC-type" evidence="8">
    <location>
        <begin position="65"/>
        <end position="176"/>
    </location>
</feature>
<comment type="subcellular location">
    <subcellularLocation>
        <location evidence="1">Membrane</location>
        <topology evidence="1">Single-pass membrane protein</topology>
    </subcellularLocation>
</comment>
<keyword evidence="7" id="KW-0472">Membrane</keyword>
<name>A0AAD5A4H0_SILAS</name>
<dbReference type="Proteomes" id="UP001205998">
    <property type="component" value="Unassembled WGS sequence"/>
</dbReference>
<gene>
    <name evidence="9" type="ORF">C0J50_5779</name>
</gene>
<dbReference type="InterPro" id="IPR026096">
    <property type="entry name" value="R-trans_p"/>
</dbReference>
<evidence type="ECO:0000256" key="1">
    <source>
        <dbReference type="ARBA" id="ARBA00004167"/>
    </source>
</evidence>
<keyword evidence="3" id="KW-0479">Metal-binding</keyword>
<dbReference type="EMBL" id="MU575040">
    <property type="protein sequence ID" value="KAI5609799.1"/>
    <property type="molecule type" value="Genomic_DNA"/>
</dbReference>
<dbReference type="GO" id="GO:0016020">
    <property type="term" value="C:membrane"/>
    <property type="evidence" value="ECO:0007669"/>
    <property type="project" value="UniProtKB-SubCell"/>
</dbReference>
<keyword evidence="5" id="KW-0862">Zinc</keyword>
<sequence length="182" mass="20882">MVAQCLHRSFDCSCRTILNMNRTHPSGLPVSERRAEELQDKWTLLMDDSIQPKKTASGFYEYLKGSFARFRCSRCGRSWPSKRVMVVFHFSLDAASGRGTVKVRRFRQECRRCNDHKKEKPKFGGDNIDVMVEKLIEKIKFRCYGEDVGESGRTSHFIDRVNGPHESAHCEACQLGICQKGT</sequence>
<reference evidence="9" key="1">
    <citation type="submission" date="2018-07" db="EMBL/GenBank/DDBJ databases">
        <title>Comparative genomics of catfishes provides insights into carnivory and benthic adaptation.</title>
        <authorList>
            <person name="Zhang Y."/>
            <person name="Wang D."/>
            <person name="Peng Z."/>
            <person name="Zheng S."/>
            <person name="Shao F."/>
            <person name="Tao W."/>
        </authorList>
    </citation>
    <scope>NUCLEOTIDE SEQUENCE</scope>
    <source>
        <strain evidence="9">Chongqing</strain>
    </source>
</reference>
<evidence type="ECO:0000313" key="10">
    <source>
        <dbReference type="Proteomes" id="UP001205998"/>
    </source>
</evidence>
<protein>
    <submittedName>
        <fullName evidence="9">Receptor-transporting protein 2</fullName>
    </submittedName>
</protein>
<dbReference type="AlphaFoldDB" id="A0AAD5A4H0"/>
<evidence type="ECO:0000256" key="7">
    <source>
        <dbReference type="ARBA" id="ARBA00023136"/>
    </source>
</evidence>
<dbReference type="SMART" id="SM01328">
    <property type="entry name" value="zf-3CxxC"/>
    <property type="match status" value="1"/>
</dbReference>
<evidence type="ECO:0000256" key="4">
    <source>
        <dbReference type="ARBA" id="ARBA00022771"/>
    </source>
</evidence>
<keyword evidence="6" id="KW-1133">Transmembrane helix</keyword>
<dbReference type="GO" id="GO:0008270">
    <property type="term" value="F:zinc ion binding"/>
    <property type="evidence" value="ECO:0007669"/>
    <property type="project" value="UniProtKB-KW"/>
</dbReference>
<keyword evidence="9" id="KW-0675">Receptor</keyword>
<keyword evidence="4" id="KW-0863">Zinc-finger</keyword>
<organism evidence="9 10">
    <name type="scientific">Silurus asotus</name>
    <name type="common">Amur catfish</name>
    <name type="synonym">Parasilurus asotus</name>
    <dbReference type="NCBI Taxonomy" id="30991"/>
    <lineage>
        <taxon>Eukaryota</taxon>
        <taxon>Metazoa</taxon>
        <taxon>Chordata</taxon>
        <taxon>Craniata</taxon>
        <taxon>Vertebrata</taxon>
        <taxon>Euteleostomi</taxon>
        <taxon>Actinopterygii</taxon>
        <taxon>Neopterygii</taxon>
        <taxon>Teleostei</taxon>
        <taxon>Ostariophysi</taxon>
        <taxon>Siluriformes</taxon>
        <taxon>Siluridae</taxon>
        <taxon>Silurus</taxon>
    </lineage>
</organism>
<proteinExistence type="predicted"/>
<keyword evidence="10" id="KW-1185">Reference proteome</keyword>
<evidence type="ECO:0000313" key="9">
    <source>
        <dbReference type="EMBL" id="KAI5609799.1"/>
    </source>
</evidence>
<dbReference type="PANTHER" id="PTHR14402">
    <property type="entry name" value="RECEPTOR TRANSPORTING PROTEIN"/>
    <property type="match status" value="1"/>
</dbReference>
<evidence type="ECO:0000256" key="3">
    <source>
        <dbReference type="ARBA" id="ARBA00022723"/>
    </source>
</evidence>
<dbReference type="GO" id="GO:0031849">
    <property type="term" value="F:olfactory receptor binding"/>
    <property type="evidence" value="ECO:0007669"/>
    <property type="project" value="TreeGrafter"/>
</dbReference>
<evidence type="ECO:0000256" key="5">
    <source>
        <dbReference type="ARBA" id="ARBA00022833"/>
    </source>
</evidence>
<keyword evidence="2" id="KW-0812">Transmembrane</keyword>
<comment type="caution">
    <text evidence="9">The sequence shown here is derived from an EMBL/GenBank/DDBJ whole genome shotgun (WGS) entry which is preliminary data.</text>
</comment>
<dbReference type="GO" id="GO:0006612">
    <property type="term" value="P:protein targeting to membrane"/>
    <property type="evidence" value="ECO:0007669"/>
    <property type="project" value="TreeGrafter"/>
</dbReference>
<evidence type="ECO:0000256" key="2">
    <source>
        <dbReference type="ARBA" id="ARBA00022692"/>
    </source>
</evidence>
<dbReference type="PANTHER" id="PTHR14402:SF8">
    <property type="entry name" value="RECEPTOR-TRANSPORTING PROTEIN 4"/>
    <property type="match status" value="1"/>
</dbReference>